<sequence length="129" mass="15269">MGDLFTFPPMEYFTWHLYLMSGMYILAGTLHFIKPKTYLRIMPRYLPVHLSLVYLSGAAEILLGTLLLFKDYKDWAIYGIISMLLVFLLVHFYMLSSKKAGAGIPRWALILRLPLQFLLIWWAYFYLQY</sequence>
<feature type="transmembrane region" description="Helical" evidence="1">
    <location>
        <begin position="12"/>
        <end position="33"/>
    </location>
</feature>
<gene>
    <name evidence="2" type="ORF">RLT85_13410</name>
</gene>
<feature type="transmembrane region" description="Helical" evidence="1">
    <location>
        <begin position="107"/>
        <end position="127"/>
    </location>
</feature>
<feature type="transmembrane region" description="Helical" evidence="1">
    <location>
        <begin position="45"/>
        <end position="69"/>
    </location>
</feature>
<keyword evidence="1" id="KW-0472">Membrane</keyword>
<reference evidence="3" key="1">
    <citation type="submission" date="2023-07" db="EMBL/GenBank/DDBJ databases">
        <title>Isolating and identifying novel microbial strains from the Mariana Trench.</title>
        <authorList>
            <person name="Fu H."/>
        </authorList>
    </citation>
    <scope>NUCLEOTIDE SEQUENCE [LARGE SCALE GENOMIC DNA]</scope>
    <source>
        <strain evidence="3">T-y2</strain>
    </source>
</reference>
<protein>
    <recommendedName>
        <fullName evidence="4">DoxX family protein</fullName>
    </recommendedName>
</protein>
<feature type="transmembrane region" description="Helical" evidence="1">
    <location>
        <begin position="75"/>
        <end position="95"/>
    </location>
</feature>
<comment type="caution">
    <text evidence="2">The sequence shown here is derived from an EMBL/GenBank/DDBJ whole genome shotgun (WGS) entry which is preliminary data.</text>
</comment>
<dbReference type="PANTHER" id="PTHR36974">
    <property type="entry name" value="MEMBRANE PROTEIN-RELATED"/>
    <property type="match status" value="1"/>
</dbReference>
<evidence type="ECO:0000313" key="2">
    <source>
        <dbReference type="EMBL" id="MDT0295628.1"/>
    </source>
</evidence>
<dbReference type="EMBL" id="JAVRBG010000016">
    <property type="protein sequence ID" value="MDT0295628.1"/>
    <property type="molecule type" value="Genomic_DNA"/>
</dbReference>
<evidence type="ECO:0000256" key="1">
    <source>
        <dbReference type="SAM" id="Phobius"/>
    </source>
</evidence>
<dbReference type="PANTHER" id="PTHR36974:SF1">
    <property type="entry name" value="DOXX FAMILY MEMBRANE PROTEIN"/>
    <property type="match status" value="1"/>
</dbReference>
<evidence type="ECO:0000313" key="3">
    <source>
        <dbReference type="Proteomes" id="UP001182991"/>
    </source>
</evidence>
<accession>A0ABU2KLT9</accession>
<evidence type="ECO:0008006" key="4">
    <source>
        <dbReference type="Google" id="ProtNLM"/>
    </source>
</evidence>
<keyword evidence="1" id="KW-1133">Transmembrane helix</keyword>
<organism evidence="2 3">
    <name type="scientific">Mesonia ostreae</name>
    <dbReference type="NCBI Taxonomy" id="861110"/>
    <lineage>
        <taxon>Bacteria</taxon>
        <taxon>Pseudomonadati</taxon>
        <taxon>Bacteroidota</taxon>
        <taxon>Flavobacteriia</taxon>
        <taxon>Flavobacteriales</taxon>
        <taxon>Flavobacteriaceae</taxon>
        <taxon>Mesonia</taxon>
    </lineage>
</organism>
<name>A0ABU2KLT9_9FLAO</name>
<keyword evidence="1" id="KW-0812">Transmembrane</keyword>
<dbReference type="Proteomes" id="UP001182991">
    <property type="component" value="Unassembled WGS sequence"/>
</dbReference>
<dbReference type="RefSeq" id="WP_311402557.1">
    <property type="nucleotide sequence ID" value="NZ_JAVRBG010000016.1"/>
</dbReference>
<keyword evidence="3" id="KW-1185">Reference proteome</keyword>
<proteinExistence type="predicted"/>